<accession>A0AAD7C562</accession>
<evidence type="ECO:0000313" key="2">
    <source>
        <dbReference type="Proteomes" id="UP001221142"/>
    </source>
</evidence>
<keyword evidence="2" id="KW-1185">Reference proteome</keyword>
<name>A0AAD7C562_9AGAR</name>
<comment type="caution">
    <text evidence="1">The sequence shown here is derived from an EMBL/GenBank/DDBJ whole genome shotgun (WGS) entry which is preliminary data.</text>
</comment>
<protein>
    <submittedName>
        <fullName evidence="1">Uncharacterized protein</fullName>
    </submittedName>
</protein>
<reference evidence="1" key="1">
    <citation type="submission" date="2023-03" db="EMBL/GenBank/DDBJ databases">
        <title>Massive genome expansion in bonnet fungi (Mycena s.s.) driven by repeated elements and novel gene families across ecological guilds.</title>
        <authorList>
            <consortium name="Lawrence Berkeley National Laboratory"/>
            <person name="Harder C.B."/>
            <person name="Miyauchi S."/>
            <person name="Viragh M."/>
            <person name="Kuo A."/>
            <person name="Thoen E."/>
            <person name="Andreopoulos B."/>
            <person name="Lu D."/>
            <person name="Skrede I."/>
            <person name="Drula E."/>
            <person name="Henrissat B."/>
            <person name="Morin E."/>
            <person name="Kohler A."/>
            <person name="Barry K."/>
            <person name="LaButti K."/>
            <person name="Morin E."/>
            <person name="Salamov A."/>
            <person name="Lipzen A."/>
            <person name="Mereny Z."/>
            <person name="Hegedus B."/>
            <person name="Baldrian P."/>
            <person name="Stursova M."/>
            <person name="Weitz H."/>
            <person name="Taylor A."/>
            <person name="Grigoriev I.V."/>
            <person name="Nagy L.G."/>
            <person name="Martin F."/>
            <person name="Kauserud H."/>
        </authorList>
    </citation>
    <scope>NUCLEOTIDE SEQUENCE</scope>
    <source>
        <strain evidence="1">9284</strain>
    </source>
</reference>
<sequence>MAQLVHPCPQGFPKTDLVSSPSLASLCASNENTIQRPRPRHRSSETQFSAREHLIGDRLMDVGPYARSSHCSIWHVTTCINPSTARLRSCVGFLPCTLLHEEAVARSLRSSSMASCLIRSHRQTQTRYVCSRTGCPAALGLIDGGWMFWWWSGFHNYYTLPLYHVV</sequence>
<evidence type="ECO:0000313" key="1">
    <source>
        <dbReference type="EMBL" id="KAJ7639155.1"/>
    </source>
</evidence>
<feature type="non-terminal residue" evidence="1">
    <location>
        <position position="1"/>
    </location>
</feature>
<dbReference type="EMBL" id="JARKIF010000005">
    <property type="protein sequence ID" value="KAJ7639155.1"/>
    <property type="molecule type" value="Genomic_DNA"/>
</dbReference>
<dbReference type="Proteomes" id="UP001221142">
    <property type="component" value="Unassembled WGS sequence"/>
</dbReference>
<proteinExistence type="predicted"/>
<gene>
    <name evidence="1" type="ORF">FB45DRAFT_904855</name>
</gene>
<dbReference type="AlphaFoldDB" id="A0AAD7C562"/>
<organism evidence="1 2">
    <name type="scientific">Roridomyces roridus</name>
    <dbReference type="NCBI Taxonomy" id="1738132"/>
    <lineage>
        <taxon>Eukaryota</taxon>
        <taxon>Fungi</taxon>
        <taxon>Dikarya</taxon>
        <taxon>Basidiomycota</taxon>
        <taxon>Agaricomycotina</taxon>
        <taxon>Agaricomycetes</taxon>
        <taxon>Agaricomycetidae</taxon>
        <taxon>Agaricales</taxon>
        <taxon>Marasmiineae</taxon>
        <taxon>Mycenaceae</taxon>
        <taxon>Roridomyces</taxon>
    </lineage>
</organism>